<evidence type="ECO:0000313" key="2">
    <source>
        <dbReference type="EMBL" id="QHU29058.1"/>
    </source>
</evidence>
<dbReference type="SUPFAM" id="SSF46689">
    <property type="entry name" value="Homeodomain-like"/>
    <property type="match status" value="1"/>
</dbReference>
<dbReference type="InterPro" id="IPR012337">
    <property type="entry name" value="RNaseH-like_sf"/>
</dbReference>
<accession>A0A6C0LGU9</accession>
<feature type="domain" description="Tc1-like transposase DDE" evidence="1">
    <location>
        <begin position="152"/>
        <end position="295"/>
    </location>
</feature>
<dbReference type="AlphaFoldDB" id="A0A6C0LGU9"/>
<dbReference type="InterPro" id="IPR038717">
    <property type="entry name" value="Tc1-like_DDE_dom"/>
</dbReference>
<dbReference type="EMBL" id="MN740480">
    <property type="protein sequence ID" value="QHU29058.1"/>
    <property type="molecule type" value="Genomic_DNA"/>
</dbReference>
<organism evidence="2">
    <name type="scientific">viral metagenome</name>
    <dbReference type="NCBI Taxonomy" id="1070528"/>
    <lineage>
        <taxon>unclassified sequences</taxon>
        <taxon>metagenomes</taxon>
        <taxon>organismal metagenomes</taxon>
    </lineage>
</organism>
<dbReference type="Pfam" id="PF13358">
    <property type="entry name" value="DDE_3"/>
    <property type="match status" value="1"/>
</dbReference>
<proteinExistence type="predicted"/>
<dbReference type="PANTHER" id="PTHR46564">
    <property type="entry name" value="TRANSPOSASE"/>
    <property type="match status" value="1"/>
</dbReference>
<dbReference type="GO" id="GO:0003676">
    <property type="term" value="F:nucleic acid binding"/>
    <property type="evidence" value="ECO:0007669"/>
    <property type="project" value="InterPro"/>
</dbReference>
<sequence length="344" mass="40881">MKHKTQDYKISAVKYYLQNDVSLDEVCDIFVCKKSSLRRWIMKYKAYKHIERLNRSSKSYKITKDQVKYAIRLLKQNEQITMTELKKLILDKYPSFDITSQHLGKVLRDNNKTRKRTKHQHFPVTRYGVEVNKENELNKFYNEVSKYPIDKIICLDETSIQPAMMLEYSRCQLGHKCVVNTDDNYVFKKFTLLVAINNSGCVGSKLYQQGGMTKERFVDFLEEHIFSKYKDNLIILDNAGSHNNQFVKDAILNSGNKYLFSIPYTPTTNAPIENYFNQIKHYLKLNKKVLKFNELNDEIKNAIKMVRKENYKNYFNNAYNKEGLRQYTRKLSTRYRKPKTYKTT</sequence>
<dbReference type="InterPro" id="IPR009057">
    <property type="entry name" value="Homeodomain-like_sf"/>
</dbReference>
<dbReference type="Gene3D" id="3.30.420.10">
    <property type="entry name" value="Ribonuclease H-like superfamily/Ribonuclease H"/>
    <property type="match status" value="1"/>
</dbReference>
<dbReference type="SUPFAM" id="SSF53098">
    <property type="entry name" value="Ribonuclease H-like"/>
    <property type="match status" value="1"/>
</dbReference>
<name>A0A6C0LGU9_9ZZZZ</name>
<evidence type="ECO:0000259" key="1">
    <source>
        <dbReference type="Pfam" id="PF13358"/>
    </source>
</evidence>
<protein>
    <recommendedName>
        <fullName evidence="1">Tc1-like transposase DDE domain-containing protein</fullName>
    </recommendedName>
</protein>
<reference evidence="2" key="1">
    <citation type="journal article" date="2020" name="Nature">
        <title>Giant virus diversity and host interactions through global metagenomics.</title>
        <authorList>
            <person name="Schulz F."/>
            <person name="Roux S."/>
            <person name="Paez-Espino D."/>
            <person name="Jungbluth S."/>
            <person name="Walsh D.A."/>
            <person name="Denef V.J."/>
            <person name="McMahon K.D."/>
            <person name="Konstantinidis K.T."/>
            <person name="Eloe-Fadrosh E.A."/>
            <person name="Kyrpides N.C."/>
            <person name="Woyke T."/>
        </authorList>
    </citation>
    <scope>NUCLEOTIDE SEQUENCE</scope>
    <source>
        <strain evidence="2">GVMAG-M-3300027804-47</strain>
    </source>
</reference>
<dbReference type="InterPro" id="IPR036397">
    <property type="entry name" value="RNaseH_sf"/>
</dbReference>
<dbReference type="PANTHER" id="PTHR46564:SF1">
    <property type="entry name" value="TRANSPOSASE"/>
    <property type="match status" value="1"/>
</dbReference>